<keyword evidence="2" id="KW-1185">Reference proteome</keyword>
<organism evidence="1 2">
    <name type="scientific">Halosimplex aquaticum</name>
    <dbReference type="NCBI Taxonomy" id="3026162"/>
    <lineage>
        <taxon>Archaea</taxon>
        <taxon>Methanobacteriati</taxon>
        <taxon>Methanobacteriota</taxon>
        <taxon>Stenosarchaea group</taxon>
        <taxon>Halobacteria</taxon>
        <taxon>Halobacteriales</taxon>
        <taxon>Haloarculaceae</taxon>
        <taxon>Halosimplex</taxon>
    </lineage>
</organism>
<evidence type="ECO:0000313" key="1">
    <source>
        <dbReference type="EMBL" id="MFC7138505.1"/>
    </source>
</evidence>
<reference evidence="1 2" key="1">
    <citation type="journal article" date="2019" name="Int. J. Syst. Evol. Microbiol.">
        <title>The Global Catalogue of Microorganisms (GCM) 10K type strain sequencing project: providing services to taxonomists for standard genome sequencing and annotation.</title>
        <authorList>
            <consortium name="The Broad Institute Genomics Platform"/>
            <consortium name="The Broad Institute Genome Sequencing Center for Infectious Disease"/>
            <person name="Wu L."/>
            <person name="Ma J."/>
        </authorList>
    </citation>
    <scope>NUCLEOTIDE SEQUENCE [LARGE SCALE GENOMIC DNA]</scope>
    <source>
        <strain evidence="1 2">XZYJT29</strain>
    </source>
</reference>
<name>A0ABD5XZF5_9EURY</name>
<gene>
    <name evidence="1" type="ORF">ACFQMA_01485</name>
</gene>
<dbReference type="AlphaFoldDB" id="A0ABD5XZF5"/>
<dbReference type="GeneID" id="78818745"/>
<evidence type="ECO:0000313" key="2">
    <source>
        <dbReference type="Proteomes" id="UP001596432"/>
    </source>
</evidence>
<dbReference type="EMBL" id="JBHTAS010000001">
    <property type="protein sequence ID" value="MFC7138505.1"/>
    <property type="molecule type" value="Genomic_DNA"/>
</dbReference>
<accession>A0ABD5XZF5</accession>
<sequence length="74" mass="8664">MEPQPLSEQTVAQLVTALRPSARERVRIAELRAMARAHDEDQDEAVRIYCERRLERQYFDTEQFLPPAADPAFY</sequence>
<dbReference type="RefSeq" id="WP_274324126.1">
    <property type="nucleotide sequence ID" value="NZ_CP118158.1"/>
</dbReference>
<comment type="caution">
    <text evidence="1">The sequence shown here is derived from an EMBL/GenBank/DDBJ whole genome shotgun (WGS) entry which is preliminary data.</text>
</comment>
<proteinExistence type="predicted"/>
<protein>
    <submittedName>
        <fullName evidence="1">Uncharacterized protein</fullName>
    </submittedName>
</protein>
<dbReference type="Proteomes" id="UP001596432">
    <property type="component" value="Unassembled WGS sequence"/>
</dbReference>